<gene>
    <name evidence="1" type="ORF">CM83_54738</name>
</gene>
<dbReference type="EMBL" id="GBHO01003010">
    <property type="protein sequence ID" value="JAG40594.1"/>
    <property type="molecule type" value="Transcribed_RNA"/>
</dbReference>
<accession>A0A0A9Z836</accession>
<proteinExistence type="predicted"/>
<name>A0A0A9Z836_LYGHE</name>
<protein>
    <recommendedName>
        <fullName evidence="2">Reverse transcriptase zinc-binding domain-containing protein</fullName>
    </recommendedName>
</protein>
<evidence type="ECO:0000313" key="1">
    <source>
        <dbReference type="EMBL" id="JAG40594.1"/>
    </source>
</evidence>
<evidence type="ECO:0008006" key="2">
    <source>
        <dbReference type="Google" id="ProtNLM"/>
    </source>
</evidence>
<sequence>VLHKWREQHDQYPAGHKYKSLFPPPSKQKWFQYISDPHSKHFYKTITRLRSGHGLCNQYLHKIMPERFAPTCPRCSEDESLEHIILVCPALITSREILLQKITATSDTILQPLNLDSLMSSGEVAIYKAIFDFLRQNNINI</sequence>
<reference evidence="1" key="1">
    <citation type="journal article" date="2014" name="PLoS ONE">
        <title>Transcriptome-Based Identification of ABC Transporters in the Western Tarnished Plant Bug Lygus hesperus.</title>
        <authorList>
            <person name="Hull J.J."/>
            <person name="Chaney K."/>
            <person name="Geib S.M."/>
            <person name="Fabrick J.A."/>
            <person name="Brent C.S."/>
            <person name="Walsh D."/>
            <person name="Lavine L.C."/>
        </authorList>
    </citation>
    <scope>NUCLEOTIDE SEQUENCE</scope>
</reference>
<reference evidence="1" key="2">
    <citation type="submission" date="2014-07" db="EMBL/GenBank/DDBJ databases">
        <authorList>
            <person name="Hull J."/>
        </authorList>
    </citation>
    <scope>NUCLEOTIDE SEQUENCE</scope>
</reference>
<organism evidence="1">
    <name type="scientific">Lygus hesperus</name>
    <name type="common">Western plant bug</name>
    <dbReference type="NCBI Taxonomy" id="30085"/>
    <lineage>
        <taxon>Eukaryota</taxon>
        <taxon>Metazoa</taxon>
        <taxon>Ecdysozoa</taxon>
        <taxon>Arthropoda</taxon>
        <taxon>Hexapoda</taxon>
        <taxon>Insecta</taxon>
        <taxon>Pterygota</taxon>
        <taxon>Neoptera</taxon>
        <taxon>Paraneoptera</taxon>
        <taxon>Hemiptera</taxon>
        <taxon>Heteroptera</taxon>
        <taxon>Panheteroptera</taxon>
        <taxon>Cimicomorpha</taxon>
        <taxon>Miridae</taxon>
        <taxon>Mirini</taxon>
        <taxon>Lygus</taxon>
    </lineage>
</organism>
<feature type="non-terminal residue" evidence="1">
    <location>
        <position position="1"/>
    </location>
</feature>
<dbReference type="AlphaFoldDB" id="A0A0A9Z836"/>